<proteinExistence type="predicted"/>
<evidence type="ECO:0000259" key="3">
    <source>
        <dbReference type="PROSITE" id="PS50102"/>
    </source>
</evidence>
<dbReference type="PROSITE" id="PS50102">
    <property type="entry name" value="RRM"/>
    <property type="match status" value="1"/>
</dbReference>
<dbReference type="EMBL" id="FR839628">
    <property type="protein sequence ID" value="SCV11873.1"/>
    <property type="molecule type" value="Genomic_DNA"/>
</dbReference>
<dbReference type="Gene3D" id="3.30.70.330">
    <property type="match status" value="1"/>
</dbReference>
<dbReference type="Proteomes" id="UP000006853">
    <property type="component" value="Chromosome 1"/>
</dbReference>
<reference evidence="4 5" key="2">
    <citation type="journal article" date="2016" name="FEMS Yeast Res.">
        <title>Curation of the genome annotation of Pichia pastoris (Komagataella phaffii) CBS7435 from gene level to protein function.</title>
        <authorList>
            <person name="Valli M."/>
            <person name="Tatto N.E."/>
            <person name="Peymann A."/>
            <person name="Gruber C."/>
            <person name="Landes N."/>
            <person name="Ekker H."/>
            <person name="Thallinger G.G."/>
            <person name="Mattanovich D."/>
            <person name="Gasser B."/>
            <person name="Graf A.B."/>
        </authorList>
    </citation>
    <scope>GENOME REANNOTATION</scope>
    <source>
        <strain evidence="4 5">ATCC 76273 / CBS 7435 / CECT 11047 / NRRL Y-11430 / Wegner 21-1</strain>
    </source>
</reference>
<evidence type="ECO:0000256" key="1">
    <source>
        <dbReference type="PROSITE-ProRule" id="PRU00176"/>
    </source>
</evidence>
<accession>A0A1G4KPF7</accession>
<evidence type="ECO:0000256" key="2">
    <source>
        <dbReference type="SAM" id="MobiDB-lite"/>
    </source>
</evidence>
<dbReference type="SUPFAM" id="SSF54928">
    <property type="entry name" value="RNA-binding domain, RBD"/>
    <property type="match status" value="1"/>
</dbReference>
<dbReference type="SMART" id="SM00360">
    <property type="entry name" value="RRM"/>
    <property type="match status" value="1"/>
</dbReference>
<sequence>MSKRSNDVEDAPTKRPKVEKNPSYTLYVKNINDKLKPHQLEQQLYYLFSVYGDVVAINCPPKMRGQAFISFSDSNDTIVARNKLQNRVIFGKKLIVEFAKNNSKKIEDSF</sequence>
<gene>
    <name evidence="4" type="ordered locus">PP7435_Chr1-2720</name>
</gene>
<protein>
    <recommendedName>
        <fullName evidence="3">RRM domain-containing protein</fullName>
    </recommendedName>
</protein>
<reference evidence="4 5" key="1">
    <citation type="journal article" date="2011" name="J. Biotechnol.">
        <title>High-quality genome sequence of Pichia pastoris CBS7435.</title>
        <authorList>
            <person name="Kuberl A."/>
            <person name="Schneider J."/>
            <person name="Thallinger G.G."/>
            <person name="Anderl I."/>
            <person name="Wibberg D."/>
            <person name="Hajek T."/>
            <person name="Jaenicke S."/>
            <person name="Brinkrolf K."/>
            <person name="Goesmann A."/>
            <person name="Szczepanowski R."/>
            <person name="Puhler A."/>
            <person name="Schwab H."/>
            <person name="Glieder A."/>
            <person name="Pichler H."/>
        </authorList>
    </citation>
    <scope>NUCLEOTIDE SEQUENCE [LARGE SCALE GENOMIC DNA]</scope>
    <source>
        <strain evidence="5">ATCC 76273 / CBS 7435 / CECT 11047 / NRRL Y-11430 / Wegner 21-1</strain>
    </source>
</reference>
<evidence type="ECO:0000313" key="4">
    <source>
        <dbReference type="EMBL" id="SCV11873.1"/>
    </source>
</evidence>
<name>A0A1G4KPF7_KOMPC</name>
<organism evidence="4 5">
    <name type="scientific">Komagataella phaffii (strain ATCC 76273 / CBS 7435 / CECT 11047 / NRRL Y-11430 / Wegner 21-1)</name>
    <name type="common">Yeast</name>
    <name type="synonym">Pichia pastoris</name>
    <dbReference type="NCBI Taxonomy" id="981350"/>
    <lineage>
        <taxon>Eukaryota</taxon>
        <taxon>Fungi</taxon>
        <taxon>Dikarya</taxon>
        <taxon>Ascomycota</taxon>
        <taxon>Saccharomycotina</taxon>
        <taxon>Pichiomycetes</taxon>
        <taxon>Pichiales</taxon>
        <taxon>Pichiaceae</taxon>
        <taxon>Komagataella</taxon>
    </lineage>
</organism>
<feature type="region of interest" description="Disordered" evidence="2">
    <location>
        <begin position="1"/>
        <end position="20"/>
    </location>
</feature>
<keyword evidence="1" id="KW-0694">RNA-binding</keyword>
<dbReference type="Pfam" id="PF00076">
    <property type="entry name" value="RRM_1"/>
    <property type="match status" value="1"/>
</dbReference>
<feature type="domain" description="RRM" evidence="3">
    <location>
        <begin position="24"/>
        <end position="101"/>
    </location>
</feature>
<evidence type="ECO:0000313" key="5">
    <source>
        <dbReference type="Proteomes" id="UP000006853"/>
    </source>
</evidence>
<keyword evidence="5" id="KW-1185">Reference proteome</keyword>
<dbReference type="InterPro" id="IPR012677">
    <property type="entry name" value="Nucleotide-bd_a/b_plait_sf"/>
</dbReference>
<dbReference type="AlphaFoldDB" id="A0A1G4KPF7"/>
<dbReference type="InterPro" id="IPR035979">
    <property type="entry name" value="RBD_domain_sf"/>
</dbReference>
<dbReference type="InterPro" id="IPR000504">
    <property type="entry name" value="RRM_dom"/>
</dbReference>
<dbReference type="GO" id="GO:0003723">
    <property type="term" value="F:RNA binding"/>
    <property type="evidence" value="ECO:0007669"/>
    <property type="project" value="UniProtKB-UniRule"/>
</dbReference>